<protein>
    <submittedName>
        <fullName evidence="2">Uncharacterized protein</fullName>
    </submittedName>
</protein>
<sequence>MRHRATIDSPPSRSPRATEHAILAVATGDRRRLPHGHHGRPSTPSSRSPRATKVASLAVATGDRRRLPRGRHGRPASPPSRSPRATGVASLAVATGDRHTPSSRSPWATSAASLVVATGDQRHLPRGRQRLRVPRLSRSPRGDQLLVLPGRHGTVGTTLKDNPPVMFKRPIDITVGKLR</sequence>
<organism evidence="2">
    <name type="scientific">Brassica cretica</name>
    <name type="common">Mustard</name>
    <dbReference type="NCBI Taxonomy" id="69181"/>
    <lineage>
        <taxon>Eukaryota</taxon>
        <taxon>Viridiplantae</taxon>
        <taxon>Streptophyta</taxon>
        <taxon>Embryophyta</taxon>
        <taxon>Tracheophyta</taxon>
        <taxon>Spermatophyta</taxon>
        <taxon>Magnoliopsida</taxon>
        <taxon>eudicotyledons</taxon>
        <taxon>Gunneridae</taxon>
        <taxon>Pentapetalae</taxon>
        <taxon>rosids</taxon>
        <taxon>malvids</taxon>
        <taxon>Brassicales</taxon>
        <taxon>Brassicaceae</taxon>
        <taxon>Brassiceae</taxon>
        <taxon>Brassica</taxon>
    </lineage>
</organism>
<gene>
    <name evidence="2" type="ORF">F2Q70_00003950</name>
</gene>
<feature type="region of interest" description="Disordered" evidence="1">
    <location>
        <begin position="1"/>
        <end position="107"/>
    </location>
</feature>
<dbReference type="EMBL" id="QGKY02001015">
    <property type="protein sequence ID" value="KAF2575464.1"/>
    <property type="molecule type" value="Genomic_DNA"/>
</dbReference>
<name>A0A8S9J062_BRACR</name>
<dbReference type="AlphaFoldDB" id="A0A8S9J062"/>
<evidence type="ECO:0000256" key="1">
    <source>
        <dbReference type="SAM" id="MobiDB-lite"/>
    </source>
</evidence>
<comment type="caution">
    <text evidence="2">The sequence shown here is derived from an EMBL/GenBank/DDBJ whole genome shotgun (WGS) entry which is preliminary data.</text>
</comment>
<evidence type="ECO:0000313" key="2">
    <source>
        <dbReference type="EMBL" id="KAF2575464.1"/>
    </source>
</evidence>
<accession>A0A8S9J062</accession>
<reference evidence="2" key="1">
    <citation type="submission" date="2019-12" db="EMBL/GenBank/DDBJ databases">
        <title>Genome sequencing and annotation of Brassica cretica.</title>
        <authorList>
            <person name="Studholme D.J."/>
            <person name="Sarris P.F."/>
        </authorList>
    </citation>
    <scope>NUCLEOTIDE SEQUENCE</scope>
    <source>
        <strain evidence="2">PFS-102/07</strain>
        <tissue evidence="2">Leaf</tissue>
    </source>
</reference>
<proteinExistence type="predicted"/>